<dbReference type="InterPro" id="IPR001296">
    <property type="entry name" value="Glyco_trans_1"/>
</dbReference>
<dbReference type="Proteomes" id="UP001595921">
    <property type="component" value="Unassembled WGS sequence"/>
</dbReference>
<feature type="domain" description="Glycosyl transferase family 1" evidence="1">
    <location>
        <begin position="173"/>
        <end position="313"/>
    </location>
</feature>
<accession>A0ABD5PCS0</accession>
<dbReference type="EMBL" id="JBHSDS010000006">
    <property type="protein sequence ID" value="MFC4358672.1"/>
    <property type="molecule type" value="Genomic_DNA"/>
</dbReference>
<dbReference type="EC" id="2.4.-.-" evidence="3"/>
<dbReference type="PANTHER" id="PTHR45947">
    <property type="entry name" value="SULFOQUINOVOSYL TRANSFERASE SQD2"/>
    <property type="match status" value="1"/>
</dbReference>
<dbReference type="SUPFAM" id="SSF53756">
    <property type="entry name" value="UDP-Glycosyltransferase/glycogen phosphorylase"/>
    <property type="match status" value="1"/>
</dbReference>
<keyword evidence="4" id="KW-1185">Reference proteome</keyword>
<dbReference type="InterPro" id="IPR050194">
    <property type="entry name" value="Glycosyltransferase_grp1"/>
</dbReference>
<gene>
    <name evidence="3" type="ORF">ACFO0N_12045</name>
</gene>
<evidence type="ECO:0000259" key="1">
    <source>
        <dbReference type="Pfam" id="PF00534"/>
    </source>
</evidence>
<dbReference type="Pfam" id="PF00534">
    <property type="entry name" value="Glycos_transf_1"/>
    <property type="match status" value="1"/>
</dbReference>
<keyword evidence="3" id="KW-0808">Transferase</keyword>
<keyword evidence="3" id="KW-0328">Glycosyltransferase</keyword>
<dbReference type="Pfam" id="PF13439">
    <property type="entry name" value="Glyco_transf_4"/>
    <property type="match status" value="1"/>
</dbReference>
<name>A0ABD5PCS0_9EURY</name>
<evidence type="ECO:0000313" key="4">
    <source>
        <dbReference type="Proteomes" id="UP001595921"/>
    </source>
</evidence>
<feature type="domain" description="Glycosyltransferase subfamily 4-like N-terminal" evidence="2">
    <location>
        <begin position="19"/>
        <end position="167"/>
    </location>
</feature>
<sequence>MRIAFVSMLTAAHRETPATRRTRRVARQLAARGHDVVVLCSGWWDGPNEEFQAENVLYRAIVDEPSARTFATRLPFALRKVKPDVVHAVNSPPGHVRAANAAGTVVRAPVVVDWWNDVEGDSAKGYRRAARAADAVLTPSETVKTRVREHGAREADVRVVPESVDMDLVRSASVDNRADVVYARDLDAACNVEGFLLALAELRNRDWRATVVGDGPLREEAEGVARDLRIDDRVEFLGDLSREERVPIFKGAHLFAQTAFREAFPADLLWALACGCLGVVEYQADSSAHELVEGRDRGRLVTSPQELAAEIAAAGSVPHETVNEDYAAFDHDAVLERYLDCYRATVDAHGLF</sequence>
<organism evidence="3 4">
    <name type="scientific">Halobium salinum</name>
    <dbReference type="NCBI Taxonomy" id="1364940"/>
    <lineage>
        <taxon>Archaea</taxon>
        <taxon>Methanobacteriati</taxon>
        <taxon>Methanobacteriota</taxon>
        <taxon>Stenosarchaea group</taxon>
        <taxon>Halobacteria</taxon>
        <taxon>Halobacteriales</taxon>
        <taxon>Haloferacaceae</taxon>
        <taxon>Halobium</taxon>
    </lineage>
</organism>
<dbReference type="RefSeq" id="WP_267623533.1">
    <property type="nucleotide sequence ID" value="NZ_JAODIW010000008.1"/>
</dbReference>
<evidence type="ECO:0000259" key="2">
    <source>
        <dbReference type="Pfam" id="PF13439"/>
    </source>
</evidence>
<dbReference type="CDD" id="cd03801">
    <property type="entry name" value="GT4_PimA-like"/>
    <property type="match status" value="1"/>
</dbReference>
<reference evidence="3 4" key="1">
    <citation type="journal article" date="2019" name="Int. J. Syst. Evol. Microbiol.">
        <title>The Global Catalogue of Microorganisms (GCM) 10K type strain sequencing project: providing services to taxonomists for standard genome sequencing and annotation.</title>
        <authorList>
            <consortium name="The Broad Institute Genomics Platform"/>
            <consortium name="The Broad Institute Genome Sequencing Center for Infectious Disease"/>
            <person name="Wu L."/>
            <person name="Ma J."/>
        </authorList>
    </citation>
    <scope>NUCLEOTIDE SEQUENCE [LARGE SCALE GENOMIC DNA]</scope>
    <source>
        <strain evidence="3 4">CGMCC 1.12553</strain>
    </source>
</reference>
<proteinExistence type="predicted"/>
<comment type="caution">
    <text evidence="3">The sequence shown here is derived from an EMBL/GenBank/DDBJ whole genome shotgun (WGS) entry which is preliminary data.</text>
</comment>
<dbReference type="Gene3D" id="3.40.50.2000">
    <property type="entry name" value="Glycogen Phosphorylase B"/>
    <property type="match status" value="2"/>
</dbReference>
<dbReference type="AlphaFoldDB" id="A0ABD5PCS0"/>
<dbReference type="InterPro" id="IPR028098">
    <property type="entry name" value="Glyco_trans_4-like_N"/>
</dbReference>
<dbReference type="GO" id="GO:0016757">
    <property type="term" value="F:glycosyltransferase activity"/>
    <property type="evidence" value="ECO:0007669"/>
    <property type="project" value="UniProtKB-KW"/>
</dbReference>
<protein>
    <submittedName>
        <fullName evidence="3">Glycosyltransferase family 4 protein</fullName>
        <ecNumber evidence="3">2.4.-.-</ecNumber>
    </submittedName>
</protein>
<evidence type="ECO:0000313" key="3">
    <source>
        <dbReference type="EMBL" id="MFC4358672.1"/>
    </source>
</evidence>
<dbReference type="PANTHER" id="PTHR45947:SF3">
    <property type="entry name" value="SULFOQUINOVOSYL TRANSFERASE SQD2"/>
    <property type="match status" value="1"/>
</dbReference>